<gene>
    <name evidence="14" type="ORF">HKI87_03g22210</name>
</gene>
<dbReference type="SUPFAM" id="SSF51735">
    <property type="entry name" value="NAD(P)-binding Rossmann-fold domains"/>
    <property type="match status" value="1"/>
</dbReference>
<dbReference type="EC" id="1.3.1.75" evidence="9"/>
<dbReference type="Proteomes" id="UP001472866">
    <property type="component" value="Chromosome 03"/>
</dbReference>
<sequence length="419" mass="45256">MARQGLVLSHQHNLHSGRRIPARTMMLARSRSRVLASLASTRRAGSAAGARPRTSSSATSTAAWRPVAGHGRSARCEAGKADFRTKSPEDVSVMVAGGTGYIGRAVVKELVSRGYKTTVLAREKSGIGGAEGKAETVKRFEGTAVEFGDVTDTASLGAAMGKHSPDVFVCCLASRTGGKKDSWLIDYQATRNCMDEAIKAGASHFVLLSAICVQKPLLEFQHAKLKFEEELMASDEITHSIVRPTAFFKSLAGQVESVKKGGPYVYFGEGDLCACKPISETDLASFIVNCVSDESMVNKMLPIGGPGKAYTPREQADLLFGLMGEKPKYFPVPVSLMDGIIGIFEFFSRWFPNLEDTAEFGKIGKYYATESMLVYDPATGTYDADATPEYGEDTLESFFRNALEEGLEGQELGDQAVFK</sequence>
<dbReference type="EMBL" id="CP151503">
    <property type="protein sequence ID" value="WZN60687.1"/>
    <property type="molecule type" value="Genomic_DNA"/>
</dbReference>
<evidence type="ECO:0000256" key="3">
    <source>
        <dbReference type="ARBA" id="ARBA00022528"/>
    </source>
</evidence>
<feature type="compositionally biased region" description="Low complexity" evidence="12">
    <location>
        <begin position="39"/>
        <end position="63"/>
    </location>
</feature>
<accession>A0AAX4P2Z8</accession>
<evidence type="ECO:0000313" key="14">
    <source>
        <dbReference type="EMBL" id="WZN60687.1"/>
    </source>
</evidence>
<evidence type="ECO:0000256" key="7">
    <source>
        <dbReference type="ARBA" id="ARBA00023002"/>
    </source>
</evidence>
<dbReference type="Pfam" id="PF13460">
    <property type="entry name" value="NAD_binding_10"/>
    <property type="match status" value="1"/>
</dbReference>
<proteinExistence type="predicted"/>
<dbReference type="InterPro" id="IPR016040">
    <property type="entry name" value="NAD(P)-bd_dom"/>
</dbReference>
<evidence type="ECO:0000256" key="9">
    <source>
        <dbReference type="ARBA" id="ARBA00024059"/>
    </source>
</evidence>
<evidence type="ECO:0000256" key="2">
    <source>
        <dbReference type="ARBA" id="ARBA00005173"/>
    </source>
</evidence>
<dbReference type="InterPro" id="IPR044201">
    <property type="entry name" value="DVR-like"/>
</dbReference>
<organism evidence="14 15">
    <name type="scientific">Chloropicon roscoffensis</name>
    <dbReference type="NCBI Taxonomy" id="1461544"/>
    <lineage>
        <taxon>Eukaryota</taxon>
        <taxon>Viridiplantae</taxon>
        <taxon>Chlorophyta</taxon>
        <taxon>Chloropicophyceae</taxon>
        <taxon>Chloropicales</taxon>
        <taxon>Chloropicaceae</taxon>
        <taxon>Chloropicon</taxon>
    </lineage>
</organism>
<dbReference type="PANTHER" id="PTHR47378">
    <property type="entry name" value="DIVINYL CHLOROPHYLLIDE A 8-VINYL-REDUCTASE, CHLOROPLASTIC"/>
    <property type="match status" value="1"/>
</dbReference>
<evidence type="ECO:0000256" key="8">
    <source>
        <dbReference type="ARBA" id="ARBA00023171"/>
    </source>
</evidence>
<dbReference type="InterPro" id="IPR036291">
    <property type="entry name" value="NAD(P)-bd_dom_sf"/>
</dbReference>
<keyword evidence="8" id="KW-0149">Chlorophyll biosynthesis</keyword>
<evidence type="ECO:0000313" key="15">
    <source>
        <dbReference type="Proteomes" id="UP001472866"/>
    </source>
</evidence>
<comment type="pathway">
    <text evidence="2">Porphyrin-containing compound metabolism; chlorophyll biosynthesis.</text>
</comment>
<keyword evidence="7" id="KW-0560">Oxidoreductase</keyword>
<feature type="domain" description="NAD(P)-binding" evidence="13">
    <location>
        <begin position="97"/>
        <end position="293"/>
    </location>
</feature>
<keyword evidence="15" id="KW-1185">Reference proteome</keyword>
<keyword evidence="5" id="KW-0521">NADP</keyword>
<keyword evidence="3" id="KW-0150">Chloroplast</keyword>
<dbReference type="GO" id="GO:0009507">
    <property type="term" value="C:chloroplast"/>
    <property type="evidence" value="ECO:0007669"/>
    <property type="project" value="UniProtKB-SubCell"/>
</dbReference>
<dbReference type="Gene3D" id="3.40.50.720">
    <property type="entry name" value="NAD(P)-binding Rossmann-like Domain"/>
    <property type="match status" value="1"/>
</dbReference>
<comment type="catalytic activity">
    <reaction evidence="11">
        <text>protochlorophyllide a + NADP(+) = 3,8-divinyl protochlorophyllide a + NADPH + H(+)</text>
        <dbReference type="Rhea" id="RHEA:48884"/>
        <dbReference type="ChEBI" id="CHEBI:15378"/>
        <dbReference type="ChEBI" id="CHEBI:57783"/>
        <dbReference type="ChEBI" id="CHEBI:58349"/>
        <dbReference type="ChEBI" id="CHEBI:58632"/>
        <dbReference type="ChEBI" id="CHEBI:83350"/>
        <dbReference type="EC" id="1.3.1.75"/>
    </reaction>
</comment>
<dbReference type="GO" id="GO:0015995">
    <property type="term" value="P:chlorophyll biosynthetic process"/>
    <property type="evidence" value="ECO:0007669"/>
    <property type="project" value="UniProtKB-KW"/>
</dbReference>
<name>A0AAX4P2Z8_9CHLO</name>
<keyword evidence="4" id="KW-0934">Plastid</keyword>
<protein>
    <recommendedName>
        <fullName evidence="10">Divinyl chlorophyllide a 8-vinyl-reductase, chloroplastic</fullName>
        <ecNumber evidence="9">1.3.1.75</ecNumber>
    </recommendedName>
</protein>
<evidence type="ECO:0000256" key="12">
    <source>
        <dbReference type="SAM" id="MobiDB-lite"/>
    </source>
</evidence>
<dbReference type="PANTHER" id="PTHR47378:SF1">
    <property type="entry name" value="DIVINYL CHLOROPHYLLIDE A 8-VINYL-REDUCTASE, CHLOROPLASTIC"/>
    <property type="match status" value="1"/>
</dbReference>
<evidence type="ECO:0000256" key="4">
    <source>
        <dbReference type="ARBA" id="ARBA00022640"/>
    </source>
</evidence>
<dbReference type="CDD" id="cd05243">
    <property type="entry name" value="SDR_a5"/>
    <property type="match status" value="1"/>
</dbReference>
<reference evidence="14 15" key="1">
    <citation type="submission" date="2024-03" db="EMBL/GenBank/DDBJ databases">
        <title>Complete genome sequence of the green alga Chloropicon roscoffensis RCC1871.</title>
        <authorList>
            <person name="Lemieux C."/>
            <person name="Pombert J.-F."/>
            <person name="Otis C."/>
            <person name="Turmel M."/>
        </authorList>
    </citation>
    <scope>NUCLEOTIDE SEQUENCE [LARGE SCALE GENOMIC DNA]</scope>
    <source>
        <strain evidence="14 15">RCC1871</strain>
    </source>
</reference>
<dbReference type="GO" id="GO:0033728">
    <property type="term" value="F:3,8-divinyl protochlorophyllide a 8-vinyl-reductase (NADPH) activity"/>
    <property type="evidence" value="ECO:0007669"/>
    <property type="project" value="UniProtKB-EC"/>
</dbReference>
<keyword evidence="6" id="KW-0809">Transit peptide</keyword>
<feature type="region of interest" description="Disordered" evidence="12">
    <location>
        <begin position="39"/>
        <end position="81"/>
    </location>
</feature>
<evidence type="ECO:0000256" key="11">
    <source>
        <dbReference type="ARBA" id="ARBA00049498"/>
    </source>
</evidence>
<comment type="subcellular location">
    <subcellularLocation>
        <location evidence="1">Plastid</location>
        <location evidence="1">Chloroplast</location>
    </subcellularLocation>
</comment>
<evidence type="ECO:0000256" key="10">
    <source>
        <dbReference type="ARBA" id="ARBA00024089"/>
    </source>
</evidence>
<evidence type="ECO:0000259" key="13">
    <source>
        <dbReference type="Pfam" id="PF13460"/>
    </source>
</evidence>
<evidence type="ECO:0000256" key="1">
    <source>
        <dbReference type="ARBA" id="ARBA00004229"/>
    </source>
</evidence>
<dbReference type="AlphaFoldDB" id="A0AAX4P2Z8"/>
<evidence type="ECO:0000256" key="5">
    <source>
        <dbReference type="ARBA" id="ARBA00022857"/>
    </source>
</evidence>
<evidence type="ECO:0000256" key="6">
    <source>
        <dbReference type="ARBA" id="ARBA00022946"/>
    </source>
</evidence>